<dbReference type="KEGG" id="ppd:Ppro_2473"/>
<dbReference type="InterPro" id="IPR005702">
    <property type="entry name" value="Wzc-like_C"/>
</dbReference>
<dbReference type="Gene3D" id="3.40.50.300">
    <property type="entry name" value="P-loop containing nucleotide triphosphate hydrolases"/>
    <property type="match status" value="1"/>
</dbReference>
<keyword evidence="1" id="KW-0547">Nucleotide-binding</keyword>
<dbReference type="OrthoDB" id="9812433at2"/>
<keyword evidence="4" id="KW-1185">Reference proteome</keyword>
<dbReference type="GO" id="GO:0004714">
    <property type="term" value="F:transmembrane receptor protein tyrosine kinase activity"/>
    <property type="evidence" value="ECO:0007669"/>
    <property type="project" value="UniProtKB-EC"/>
</dbReference>
<dbReference type="GO" id="GO:0005886">
    <property type="term" value="C:plasma membrane"/>
    <property type="evidence" value="ECO:0007669"/>
    <property type="project" value="TreeGrafter"/>
</dbReference>
<protein>
    <submittedName>
        <fullName evidence="3">Polysaccharide biosynthesis protein, putative</fullName>
        <ecNumber evidence="3">2.7.10.1</ecNumber>
    </submittedName>
</protein>
<dbReference type="Pfam" id="PF10609">
    <property type="entry name" value="ParA"/>
    <property type="match status" value="1"/>
</dbReference>
<dbReference type="CDD" id="cd05387">
    <property type="entry name" value="BY-kinase"/>
    <property type="match status" value="1"/>
</dbReference>
<name>A1ARV8_PELPD</name>
<proteinExistence type="predicted"/>
<keyword evidence="3" id="KW-0808">Transferase</keyword>
<dbReference type="InterPro" id="IPR027417">
    <property type="entry name" value="P-loop_NTPase"/>
</dbReference>
<dbReference type="Proteomes" id="UP000006732">
    <property type="component" value="Chromosome"/>
</dbReference>
<dbReference type="PANTHER" id="PTHR32309:SF13">
    <property type="entry name" value="FERRIC ENTEROBACTIN TRANSPORT PROTEIN FEPE"/>
    <property type="match status" value="1"/>
</dbReference>
<sequence length="282" mass="30841">MSRIEKAMERAAQVRNSAGVMRQPQETAARSGMVHTAPLPDMVVNKVMSDDPLLVSLNDPASPVAEEYRKLKAILVKMTSVHPFKNVLMVTSAIPNEGKSLTSLNLAISLAQEYDHTVLLLDADLRRPSLHRYLNIERNVGLADCLTRGVDLGEAIIPTGIGKLSVVTAGCAVSNPAELLSSARMKTFVEEIKHRYTDRYIIFDTPPLLPFAETRSLAHLVDGVVFVVKEQTATKDNVSDAIEALKGADLLGIVYNDTTITQNVERYYSYRSYAAVSPGESA</sequence>
<dbReference type="STRING" id="338966.Ppro_2473"/>
<dbReference type="NCBIfam" id="TIGR03018">
    <property type="entry name" value="pepcterm_TyrKin"/>
    <property type="match status" value="1"/>
</dbReference>
<accession>A1ARV8</accession>
<dbReference type="HOGENOM" id="CLU_052027_1_1_7"/>
<evidence type="ECO:0000313" key="3">
    <source>
        <dbReference type="EMBL" id="ABL00079.1"/>
    </source>
</evidence>
<dbReference type="SUPFAM" id="SSF52540">
    <property type="entry name" value="P-loop containing nucleoside triphosphate hydrolases"/>
    <property type="match status" value="1"/>
</dbReference>
<evidence type="ECO:0000256" key="2">
    <source>
        <dbReference type="ARBA" id="ARBA00022840"/>
    </source>
</evidence>
<dbReference type="eggNOG" id="COG0489">
    <property type="taxonomic scope" value="Bacteria"/>
</dbReference>
<keyword evidence="2" id="KW-0067">ATP-binding</keyword>
<dbReference type="RefSeq" id="WP_011736334.1">
    <property type="nucleotide sequence ID" value="NC_008609.1"/>
</dbReference>
<dbReference type="InterPro" id="IPR050445">
    <property type="entry name" value="Bact_polysacc_biosynth/exp"/>
</dbReference>
<reference evidence="3 4" key="1">
    <citation type="submission" date="2006-10" db="EMBL/GenBank/DDBJ databases">
        <title>Complete sequence of chromosome of Pelobacter propionicus DSM 2379.</title>
        <authorList>
            <consortium name="US DOE Joint Genome Institute"/>
            <person name="Copeland A."/>
            <person name="Lucas S."/>
            <person name="Lapidus A."/>
            <person name="Barry K."/>
            <person name="Detter J.C."/>
            <person name="Glavina del Rio T."/>
            <person name="Hammon N."/>
            <person name="Israni S."/>
            <person name="Dalin E."/>
            <person name="Tice H."/>
            <person name="Pitluck S."/>
            <person name="Saunders E."/>
            <person name="Brettin T."/>
            <person name="Bruce D."/>
            <person name="Han C."/>
            <person name="Tapia R."/>
            <person name="Schmutz J."/>
            <person name="Larimer F."/>
            <person name="Land M."/>
            <person name="Hauser L."/>
            <person name="Kyrpides N."/>
            <person name="Kim E."/>
            <person name="Lovley D."/>
            <person name="Richardson P."/>
        </authorList>
    </citation>
    <scope>NUCLEOTIDE SEQUENCE [LARGE SCALE GENOMIC DNA]</scope>
    <source>
        <strain evidence="4">DSM 2379 / NBRC 103807 / OttBd1</strain>
    </source>
</reference>
<gene>
    <name evidence="3" type="ordered locus">Ppro_2473</name>
</gene>
<dbReference type="EMBL" id="CP000482">
    <property type="protein sequence ID" value="ABL00079.1"/>
    <property type="molecule type" value="Genomic_DNA"/>
</dbReference>
<dbReference type="PANTHER" id="PTHR32309">
    <property type="entry name" value="TYROSINE-PROTEIN KINASE"/>
    <property type="match status" value="1"/>
</dbReference>
<dbReference type="InterPro" id="IPR033756">
    <property type="entry name" value="YlxH/NBP35"/>
</dbReference>
<evidence type="ECO:0000256" key="1">
    <source>
        <dbReference type="ARBA" id="ARBA00022741"/>
    </source>
</evidence>
<dbReference type="GO" id="GO:0005524">
    <property type="term" value="F:ATP binding"/>
    <property type="evidence" value="ECO:0007669"/>
    <property type="project" value="UniProtKB-KW"/>
</dbReference>
<dbReference type="EC" id="2.7.10.1" evidence="3"/>
<organism evidence="3 4">
    <name type="scientific">Pelobacter propionicus (strain DSM 2379 / NBRC 103807 / OttBd1)</name>
    <dbReference type="NCBI Taxonomy" id="338966"/>
    <lineage>
        <taxon>Bacteria</taxon>
        <taxon>Pseudomonadati</taxon>
        <taxon>Thermodesulfobacteriota</taxon>
        <taxon>Desulfuromonadia</taxon>
        <taxon>Desulfuromonadales</taxon>
        <taxon>Desulfuromonadaceae</taxon>
        <taxon>Pelobacter</taxon>
    </lineage>
</organism>
<dbReference type="AlphaFoldDB" id="A1ARV8"/>
<evidence type="ECO:0000313" key="4">
    <source>
        <dbReference type="Proteomes" id="UP000006732"/>
    </source>
</evidence>
<dbReference type="NCBIfam" id="TIGR01007">
    <property type="entry name" value="eps_fam"/>
    <property type="match status" value="1"/>
</dbReference>